<evidence type="ECO:0008006" key="3">
    <source>
        <dbReference type="Google" id="ProtNLM"/>
    </source>
</evidence>
<evidence type="ECO:0000313" key="2">
    <source>
        <dbReference type="Proteomes" id="UP000217944"/>
    </source>
</evidence>
<gene>
    <name evidence="1" type="ORF">LNAT_P0890</name>
</gene>
<evidence type="ECO:0000313" key="1">
    <source>
        <dbReference type="EMBL" id="GAX87593.1"/>
    </source>
</evidence>
<dbReference type="InterPro" id="IPR014985">
    <property type="entry name" value="WbqC"/>
</dbReference>
<name>A0A292YE69_9BACT</name>
<dbReference type="OrthoDB" id="3611744at2"/>
<dbReference type="RefSeq" id="WP_096258805.1">
    <property type="nucleotide sequence ID" value="NZ_BDME01000002.1"/>
</dbReference>
<protein>
    <recommendedName>
        <fullName evidence="3">WbqC-like protein family protein</fullName>
    </recommendedName>
</protein>
<dbReference type="AlphaFoldDB" id="A0A292YE69"/>
<keyword evidence="2" id="KW-1185">Reference proteome</keyword>
<sequence length="249" mass="29228">MKIAIMQPTYNPWLGYFDLMDKVDIFVYLDDVKLVKGSWHVRNRIKASNSEMFLTIPINIKTSSKKTLINNAEIKETNWRKKHIKSIEQNYRKSKFYDIVFPFVKKLILNDFNVLGNFNINFIENIKEIIGITTKTIKSSELNVLGQKDERLVKICKKLNANIYLSPQGSAEYIEAKTPGGEFIKNGIKLFYHNYEHPIYNQLYGEFLPYMGIIDLLFNEGFENALEIIRSGRKKDFDYKEFRKIKGIE</sequence>
<accession>A0A292YE69</accession>
<proteinExistence type="predicted"/>
<dbReference type="Proteomes" id="UP000217944">
    <property type="component" value="Unassembled WGS sequence"/>
</dbReference>
<dbReference type="Pfam" id="PF08889">
    <property type="entry name" value="WbqC"/>
    <property type="match status" value="1"/>
</dbReference>
<reference evidence="1 2" key="1">
    <citation type="journal article" date="2017" name="Syst. Appl. Microbiol.">
        <title>Lebetimonas natsushimae sp. nov., a novel strictly anaerobic, moderately thermophilic chemoautotroph isolated from a deep-sea hydrothermal vent polychaete nest in the Mid-Okinawa Trough.</title>
        <authorList>
            <person name="Nagata R."/>
            <person name="Takaki Y."/>
            <person name="Tame A."/>
            <person name="Nunoura T."/>
            <person name="Muto H."/>
            <person name="Mino S."/>
            <person name="Sawayama S."/>
            <person name="Takai K."/>
            <person name="Nakagawa S."/>
        </authorList>
    </citation>
    <scope>NUCLEOTIDE SEQUENCE [LARGE SCALE GENOMIC DNA]</scope>
    <source>
        <strain evidence="1 2">HS1857</strain>
    </source>
</reference>
<organism evidence="1 2">
    <name type="scientific">Lebetimonas natsushimae</name>
    <dbReference type="NCBI Taxonomy" id="1936991"/>
    <lineage>
        <taxon>Bacteria</taxon>
        <taxon>Pseudomonadati</taxon>
        <taxon>Campylobacterota</taxon>
        <taxon>Epsilonproteobacteria</taxon>
        <taxon>Nautiliales</taxon>
        <taxon>Nautiliaceae</taxon>
        <taxon>Lebetimonas</taxon>
    </lineage>
</organism>
<dbReference type="EMBL" id="BDME01000002">
    <property type="protein sequence ID" value="GAX87593.1"/>
    <property type="molecule type" value="Genomic_DNA"/>
</dbReference>
<comment type="caution">
    <text evidence="1">The sequence shown here is derived from an EMBL/GenBank/DDBJ whole genome shotgun (WGS) entry which is preliminary data.</text>
</comment>